<dbReference type="PANTHER" id="PTHR45651">
    <property type="entry name" value="CYCLIC NUCLEOTIDE-GATED ION CHANNEL 15-RELATED-RELATED"/>
    <property type="match status" value="1"/>
</dbReference>
<dbReference type="PANTHER" id="PTHR45651:SF68">
    <property type="entry name" value="ION TRANSPORT DOMAIN-CONTAINING PROTEIN"/>
    <property type="match status" value="1"/>
</dbReference>
<dbReference type="Proteomes" id="UP000327157">
    <property type="component" value="Chromosome 15"/>
</dbReference>
<feature type="transmembrane region" description="Helical" evidence="3">
    <location>
        <begin position="187"/>
        <end position="211"/>
    </location>
</feature>
<reference evidence="4 5" key="3">
    <citation type="submission" date="2019-11" db="EMBL/GenBank/DDBJ databases">
        <title>A de novo genome assembly of a pear dwarfing rootstock.</title>
        <authorList>
            <person name="Wang F."/>
            <person name="Wang J."/>
            <person name="Li S."/>
            <person name="Zhang Y."/>
            <person name="Fang M."/>
            <person name="Ma L."/>
            <person name="Zhao Y."/>
            <person name="Jiang S."/>
        </authorList>
    </citation>
    <scope>NUCLEOTIDE SEQUENCE [LARGE SCALE GENOMIC DNA]</scope>
    <source>
        <strain evidence="4">S2</strain>
        <tissue evidence="4">Leaf</tissue>
    </source>
</reference>
<dbReference type="GO" id="GO:0034220">
    <property type="term" value="P:monoatomic ion transmembrane transport"/>
    <property type="evidence" value="ECO:0007669"/>
    <property type="project" value="UniProtKB-KW"/>
</dbReference>
<keyword evidence="3" id="KW-0472">Membrane</keyword>
<protein>
    <submittedName>
        <fullName evidence="4">Cyclic nucleotide-gated ion channel 1-like</fullName>
    </submittedName>
</protein>
<accession>A0A5N5GVS3</accession>
<gene>
    <name evidence="4" type="ORF">D8674_015584</name>
</gene>
<dbReference type="EMBL" id="SMOL01000401">
    <property type="protein sequence ID" value="KAB2619715.1"/>
    <property type="molecule type" value="Genomic_DNA"/>
</dbReference>
<keyword evidence="3" id="KW-0812">Transmembrane</keyword>
<comment type="caution">
    <text evidence="4">The sequence shown here is derived from an EMBL/GenBank/DDBJ whole genome shotgun (WGS) entry which is preliminary data.</text>
</comment>
<dbReference type="AlphaFoldDB" id="A0A5N5GVS3"/>
<reference evidence="4 5" key="1">
    <citation type="submission" date="2019-09" db="EMBL/GenBank/DDBJ databases">
        <authorList>
            <person name="Ou C."/>
        </authorList>
    </citation>
    <scope>NUCLEOTIDE SEQUENCE [LARGE SCALE GENOMIC DNA]</scope>
    <source>
        <strain evidence="4">S2</strain>
        <tissue evidence="4">Leaf</tissue>
    </source>
</reference>
<feature type="region of interest" description="Disordered" evidence="2">
    <location>
        <begin position="333"/>
        <end position="354"/>
    </location>
</feature>
<name>A0A5N5GVS3_9ROSA</name>
<sequence length="373" mass="43885">MKYNLKNRRFELLKFDVVWVLKINPYILKKIRILFFKGPADIYIYIYIWGNEGEASKEDRGHTSRTTAERPTIEAQRHQPKIFFPLWDIIFIVSSAFSLFIDPLICYIPVIVEKDTCYIWDQPLMWTFLALRSIGDLFYVMDIVVFLKRFNTKLSAKSSARASSTKTIDDHHLSTLRSFIQKKQVRFLAILIRIWVALPFLQLYGSMWYFFAVDREIACWQDYCLHENICDRDVVRYFFYCGDTTQQNNQEINLPRLKLSCPVELPKNMSSFPFDYGIFLPALQSNMSTSRDLLRKILQCFWWGLRNLSCDLYKRVGTIFSISEFEGAGIPKNSRAAQIETEDENDISSPNRTNIYYVPSPYGFTKESSNSWK</sequence>
<evidence type="ECO:0000256" key="3">
    <source>
        <dbReference type="SAM" id="Phobius"/>
    </source>
</evidence>
<keyword evidence="1" id="KW-0813">Transport</keyword>
<feature type="transmembrane region" description="Helical" evidence="3">
    <location>
        <begin position="86"/>
        <end position="112"/>
    </location>
</feature>
<dbReference type="OrthoDB" id="1165096at2759"/>
<keyword evidence="1" id="KW-0407">Ion channel</keyword>
<evidence type="ECO:0000313" key="4">
    <source>
        <dbReference type="EMBL" id="KAB2619715.1"/>
    </source>
</evidence>
<proteinExistence type="predicted"/>
<keyword evidence="1" id="KW-0406">Ion transport</keyword>
<dbReference type="GO" id="GO:0016020">
    <property type="term" value="C:membrane"/>
    <property type="evidence" value="ECO:0007669"/>
    <property type="project" value="UniProtKB-SubCell"/>
</dbReference>
<organism evidence="4 5">
    <name type="scientific">Pyrus ussuriensis x Pyrus communis</name>
    <dbReference type="NCBI Taxonomy" id="2448454"/>
    <lineage>
        <taxon>Eukaryota</taxon>
        <taxon>Viridiplantae</taxon>
        <taxon>Streptophyta</taxon>
        <taxon>Embryophyta</taxon>
        <taxon>Tracheophyta</taxon>
        <taxon>Spermatophyta</taxon>
        <taxon>Magnoliopsida</taxon>
        <taxon>eudicotyledons</taxon>
        <taxon>Gunneridae</taxon>
        <taxon>Pentapetalae</taxon>
        <taxon>rosids</taxon>
        <taxon>fabids</taxon>
        <taxon>Rosales</taxon>
        <taxon>Rosaceae</taxon>
        <taxon>Amygdaloideae</taxon>
        <taxon>Maleae</taxon>
        <taxon>Pyrus</taxon>
    </lineage>
</organism>
<reference evidence="5" key="2">
    <citation type="submission" date="2019-10" db="EMBL/GenBank/DDBJ databases">
        <title>A de novo genome assembly of a pear dwarfing rootstock.</title>
        <authorList>
            <person name="Wang F."/>
            <person name="Wang J."/>
            <person name="Li S."/>
            <person name="Zhang Y."/>
            <person name="Fang M."/>
            <person name="Ma L."/>
            <person name="Zhao Y."/>
            <person name="Jiang S."/>
        </authorList>
    </citation>
    <scope>NUCLEOTIDE SEQUENCE [LARGE SCALE GENOMIC DNA]</scope>
</reference>
<keyword evidence="5" id="KW-1185">Reference proteome</keyword>
<keyword evidence="3" id="KW-1133">Transmembrane helix</keyword>
<feature type="transmembrane region" description="Helical" evidence="3">
    <location>
        <begin position="124"/>
        <end position="147"/>
    </location>
</feature>
<evidence type="ECO:0000256" key="2">
    <source>
        <dbReference type="SAM" id="MobiDB-lite"/>
    </source>
</evidence>
<evidence type="ECO:0000256" key="1">
    <source>
        <dbReference type="ARBA" id="ARBA00023303"/>
    </source>
</evidence>
<evidence type="ECO:0000313" key="5">
    <source>
        <dbReference type="Proteomes" id="UP000327157"/>
    </source>
</evidence>